<evidence type="ECO:0000256" key="3">
    <source>
        <dbReference type="ARBA" id="ARBA00023274"/>
    </source>
</evidence>
<dbReference type="InterPro" id="IPR012678">
    <property type="entry name" value="Ribosomal_uL23/eL15/eS24_sf"/>
</dbReference>
<dbReference type="OrthoDB" id="9797862at2"/>
<keyword evidence="6" id="KW-1185">Reference proteome</keyword>
<evidence type="ECO:0000256" key="4">
    <source>
        <dbReference type="HAMAP-Rule" id="MF_01369"/>
    </source>
</evidence>
<dbReference type="RefSeq" id="WP_119057772.1">
    <property type="nucleotide sequence ID" value="NZ_UNSC01000003.1"/>
</dbReference>
<evidence type="ECO:0000256" key="2">
    <source>
        <dbReference type="ARBA" id="ARBA00022980"/>
    </source>
</evidence>
<organism evidence="5 6">
    <name type="scientific">Candidatus Ornithobacterium hominis</name>
    <dbReference type="NCBI Taxonomy" id="2497989"/>
    <lineage>
        <taxon>Bacteria</taxon>
        <taxon>Pseudomonadati</taxon>
        <taxon>Bacteroidota</taxon>
        <taxon>Flavobacteriia</taxon>
        <taxon>Flavobacteriales</taxon>
        <taxon>Weeksellaceae</taxon>
        <taxon>Ornithobacterium</taxon>
    </lineage>
</organism>
<dbReference type="Gene3D" id="3.30.70.330">
    <property type="match status" value="1"/>
</dbReference>
<comment type="subunit">
    <text evidence="4">Part of the 50S ribosomal subunit. Contacts protein L29, and trigger factor when it is bound to the ribosome.</text>
</comment>
<dbReference type="SUPFAM" id="SSF54189">
    <property type="entry name" value="Ribosomal proteins S24e, L23 and L15e"/>
    <property type="match status" value="1"/>
</dbReference>
<reference evidence="5 6" key="1">
    <citation type="submission" date="2018-09" db="EMBL/GenBank/DDBJ databases">
        <authorList>
            <consortium name="Pathogen Informatics"/>
        </authorList>
    </citation>
    <scope>NUCLEOTIDE SEQUENCE [LARGE SCALE GENOMIC DNA]</scope>
    <source>
        <strain evidence="5 6">OH-22767</strain>
    </source>
</reference>
<dbReference type="GO" id="GO:0005840">
    <property type="term" value="C:ribosome"/>
    <property type="evidence" value="ECO:0007669"/>
    <property type="project" value="UniProtKB-KW"/>
</dbReference>
<dbReference type="NCBIfam" id="NF004363">
    <property type="entry name" value="PRK05738.2-4"/>
    <property type="match status" value="1"/>
</dbReference>
<dbReference type="Pfam" id="PF00276">
    <property type="entry name" value="Ribosomal_L23"/>
    <property type="match status" value="1"/>
</dbReference>
<keyword evidence="3 4" id="KW-0687">Ribonucleoprotein</keyword>
<dbReference type="Proteomes" id="UP000262142">
    <property type="component" value="Unassembled WGS sequence"/>
</dbReference>
<name>A0A383TYH0_9FLAO</name>
<evidence type="ECO:0000313" key="6">
    <source>
        <dbReference type="Proteomes" id="UP000262142"/>
    </source>
</evidence>
<dbReference type="HAMAP" id="MF_01369_B">
    <property type="entry name" value="Ribosomal_uL23_B"/>
    <property type="match status" value="1"/>
</dbReference>
<gene>
    <name evidence="4 5" type="primary">rplW</name>
    <name evidence="5" type="ORF">SAMEA104719789_00852</name>
</gene>
<proteinExistence type="inferred from homology"/>
<dbReference type="PANTHER" id="PTHR11620">
    <property type="entry name" value="60S RIBOSOMAL PROTEIN L23A"/>
    <property type="match status" value="1"/>
</dbReference>
<dbReference type="InterPro" id="IPR012677">
    <property type="entry name" value="Nucleotide-bd_a/b_plait_sf"/>
</dbReference>
<evidence type="ECO:0000313" key="5">
    <source>
        <dbReference type="EMBL" id="SZD72407.1"/>
    </source>
</evidence>
<sequence>MSIILKPVITEKATNDSEFNNRYAFYVKPTANKLEVKRAVEELYGVDVLDVKTMIYAPKYKSKYTKTGLQVGKTNKLKKAVVQVADGDVIDLYSNI</sequence>
<accession>A0A383TYH0</accession>
<keyword evidence="4" id="KW-0699">rRNA-binding</keyword>
<comment type="function">
    <text evidence="4">One of the early assembly proteins it binds 23S rRNA. One of the proteins that surrounds the polypeptide exit tunnel on the outside of the ribosome. Forms the main docking site for trigger factor binding to the ribosome.</text>
</comment>
<dbReference type="GO" id="GO:1990904">
    <property type="term" value="C:ribonucleoprotein complex"/>
    <property type="evidence" value="ECO:0007669"/>
    <property type="project" value="UniProtKB-KW"/>
</dbReference>
<dbReference type="EMBL" id="UNSC01000003">
    <property type="protein sequence ID" value="SZD72407.1"/>
    <property type="molecule type" value="Genomic_DNA"/>
</dbReference>
<dbReference type="InterPro" id="IPR013025">
    <property type="entry name" value="Ribosomal_uL23-like"/>
</dbReference>
<dbReference type="AlphaFoldDB" id="A0A383TYH0"/>
<comment type="similarity">
    <text evidence="1 4">Belongs to the universal ribosomal protein uL23 family.</text>
</comment>
<keyword evidence="2 4" id="KW-0689">Ribosomal protein</keyword>
<protein>
    <recommendedName>
        <fullName evidence="4">Large ribosomal subunit protein uL23</fullName>
    </recommendedName>
</protein>
<dbReference type="GO" id="GO:0006412">
    <property type="term" value="P:translation"/>
    <property type="evidence" value="ECO:0007669"/>
    <property type="project" value="UniProtKB-UniRule"/>
</dbReference>
<dbReference type="GO" id="GO:0003735">
    <property type="term" value="F:structural constituent of ribosome"/>
    <property type="evidence" value="ECO:0007669"/>
    <property type="project" value="InterPro"/>
</dbReference>
<evidence type="ECO:0000256" key="1">
    <source>
        <dbReference type="ARBA" id="ARBA00006700"/>
    </source>
</evidence>
<keyword evidence="4" id="KW-0694">RNA-binding</keyword>
<dbReference type="GO" id="GO:0019843">
    <property type="term" value="F:rRNA binding"/>
    <property type="evidence" value="ECO:0007669"/>
    <property type="project" value="UniProtKB-UniRule"/>
</dbReference>